<geneLocation type="mitochondrion" evidence="1"/>
<protein>
    <submittedName>
        <fullName evidence="1">Uncharacterized protein</fullName>
    </submittedName>
</protein>
<gene>
    <name evidence="1" type="primary">orf136</name>
</gene>
<dbReference type="GeneID" id="67270265"/>
<dbReference type="AlphaFoldDB" id="A0A891ZRJ1"/>
<keyword evidence="1" id="KW-0496">Mitochondrion</keyword>
<dbReference type="RefSeq" id="YP_010165708.1">
    <property type="nucleotide sequence ID" value="NC_057510.1"/>
</dbReference>
<reference evidence="1" key="1">
    <citation type="journal article" date="2020" name="Mitochondrial DNA Part B Resour">
        <title>The complete mitochondrial genome sequence of Lactarius trivialis (Russulalles, Basidiomycota).</title>
        <authorList>
            <person name="Shao S.-C."/>
            <person name="Luo Y."/>
            <person name="Yu W.-B."/>
        </authorList>
    </citation>
    <scope>NUCLEOTIDE SEQUENCE</scope>
</reference>
<dbReference type="EMBL" id="MT267529">
    <property type="protein sequence ID" value="QRN74280.1"/>
    <property type="molecule type" value="Genomic_DNA"/>
</dbReference>
<organism evidence="1">
    <name type="scientific">Lactarius trivialis</name>
    <dbReference type="NCBI Taxonomy" id="217427"/>
    <lineage>
        <taxon>Eukaryota</taxon>
        <taxon>Fungi</taxon>
        <taxon>Dikarya</taxon>
        <taxon>Basidiomycota</taxon>
        <taxon>Agaricomycotina</taxon>
        <taxon>Agaricomycetes</taxon>
        <taxon>Russulales</taxon>
        <taxon>Russulaceae</taxon>
        <taxon>Lactarius</taxon>
    </lineage>
</organism>
<proteinExistence type="predicted"/>
<sequence length="136" mass="15941">MFYILKYNLDPKGHFFVNNGCILYVKVNGNKHEGILFKDKAIFYKFEDTLVEGNNFIRMTDKFTIFIDNFTISHFEKLTVNKFITSSKANAKLNINIVTFDIETYVKDGTFVAYACGWYDGEFIKTYYLSDFKSSY</sequence>
<name>A0A891ZRJ1_9AGAM</name>
<evidence type="ECO:0000313" key="1">
    <source>
        <dbReference type="EMBL" id="QRN74280.1"/>
    </source>
</evidence>
<accession>A0A891ZRJ1</accession>